<dbReference type="PANTHER" id="PTHR42884:SF14">
    <property type="entry name" value="NEUROENDOCRINE CONVERTASE 1"/>
    <property type="match status" value="1"/>
</dbReference>
<feature type="domain" description="P/Homo B" evidence="12">
    <location>
        <begin position="469"/>
        <end position="617"/>
    </location>
</feature>
<evidence type="ECO:0000256" key="9">
    <source>
        <dbReference type="SAM" id="MobiDB-lite"/>
    </source>
</evidence>
<dbReference type="Pfam" id="PF01483">
    <property type="entry name" value="P_proprotein"/>
    <property type="match status" value="1"/>
</dbReference>
<keyword evidence="10" id="KW-0472">Membrane</keyword>
<dbReference type="SUPFAM" id="SSF52743">
    <property type="entry name" value="Subtilisin-like"/>
    <property type="match status" value="1"/>
</dbReference>
<evidence type="ECO:0000256" key="2">
    <source>
        <dbReference type="ARBA" id="ARBA00022670"/>
    </source>
</evidence>
<dbReference type="Gene3D" id="2.60.120.260">
    <property type="entry name" value="Galactose-binding domain-like"/>
    <property type="match status" value="1"/>
</dbReference>
<feature type="compositionally biased region" description="Low complexity" evidence="9">
    <location>
        <begin position="695"/>
        <end position="713"/>
    </location>
</feature>
<keyword evidence="2 8" id="KW-0645">Protease</keyword>
<feature type="active site" description="Charge relay system" evidence="7 8">
    <location>
        <position position="370"/>
    </location>
</feature>
<dbReference type="AlphaFoldDB" id="A0A1Q3ENF4"/>
<dbReference type="SUPFAM" id="SSF49785">
    <property type="entry name" value="Galactose-binding domain-like"/>
    <property type="match status" value="1"/>
</dbReference>
<feature type="region of interest" description="Disordered" evidence="9">
    <location>
        <begin position="767"/>
        <end position="867"/>
    </location>
</feature>
<evidence type="ECO:0000313" key="14">
    <source>
        <dbReference type="Proteomes" id="UP000188533"/>
    </source>
</evidence>
<name>A0A1Q3ENF4_LENED</name>
<dbReference type="InterPro" id="IPR002884">
    <property type="entry name" value="P_dom"/>
</dbReference>
<keyword evidence="14" id="KW-1185">Reference proteome</keyword>
<dbReference type="InterPro" id="IPR022398">
    <property type="entry name" value="Peptidase_S8_His-AS"/>
</dbReference>
<dbReference type="GO" id="GO:0000139">
    <property type="term" value="C:Golgi membrane"/>
    <property type="evidence" value="ECO:0007669"/>
    <property type="project" value="TreeGrafter"/>
</dbReference>
<feature type="chain" id="PRO_5012795099" evidence="11">
    <location>
        <begin position="20"/>
        <end position="867"/>
    </location>
</feature>
<keyword evidence="5 8" id="KW-0720">Serine protease</keyword>
<dbReference type="InterPro" id="IPR034182">
    <property type="entry name" value="Kexin/furin"/>
</dbReference>
<dbReference type="CDD" id="cd04059">
    <property type="entry name" value="Peptidases_S8_Protein_convertases_Kexins_Furin-like"/>
    <property type="match status" value="1"/>
</dbReference>
<dbReference type="PROSITE" id="PS00137">
    <property type="entry name" value="SUBTILASE_HIS"/>
    <property type="match status" value="1"/>
</dbReference>
<dbReference type="PROSITE" id="PS51829">
    <property type="entry name" value="P_HOMO_B"/>
    <property type="match status" value="1"/>
</dbReference>
<dbReference type="GO" id="GO:0004252">
    <property type="term" value="F:serine-type endopeptidase activity"/>
    <property type="evidence" value="ECO:0007669"/>
    <property type="project" value="UniProtKB-UniRule"/>
</dbReference>
<comment type="similarity">
    <text evidence="1">Belongs to the peptidase S8 family. Furin subfamily.</text>
</comment>
<evidence type="ECO:0000256" key="11">
    <source>
        <dbReference type="SAM" id="SignalP"/>
    </source>
</evidence>
<dbReference type="InterPro" id="IPR036852">
    <property type="entry name" value="Peptidase_S8/S53_dom_sf"/>
</dbReference>
<organism evidence="13 14">
    <name type="scientific">Lentinula edodes</name>
    <name type="common">Shiitake mushroom</name>
    <name type="synonym">Lentinus edodes</name>
    <dbReference type="NCBI Taxonomy" id="5353"/>
    <lineage>
        <taxon>Eukaryota</taxon>
        <taxon>Fungi</taxon>
        <taxon>Dikarya</taxon>
        <taxon>Basidiomycota</taxon>
        <taxon>Agaricomycotina</taxon>
        <taxon>Agaricomycetes</taxon>
        <taxon>Agaricomycetidae</taxon>
        <taxon>Agaricales</taxon>
        <taxon>Marasmiineae</taxon>
        <taxon>Omphalotaceae</taxon>
        <taxon>Lentinula</taxon>
    </lineage>
</organism>
<dbReference type="FunFam" id="2.60.120.260:FF:000026">
    <property type="entry name" value="proprotein convertase subtilisin/kexin type 7"/>
    <property type="match status" value="1"/>
</dbReference>
<evidence type="ECO:0000256" key="5">
    <source>
        <dbReference type="ARBA" id="ARBA00022825"/>
    </source>
</evidence>
<evidence type="ECO:0000256" key="4">
    <source>
        <dbReference type="ARBA" id="ARBA00022801"/>
    </source>
</evidence>
<keyword evidence="10" id="KW-1133">Transmembrane helix</keyword>
<evidence type="ECO:0000256" key="8">
    <source>
        <dbReference type="PROSITE-ProRule" id="PRU01240"/>
    </source>
</evidence>
<dbReference type="PANTHER" id="PTHR42884">
    <property type="entry name" value="PROPROTEIN CONVERTASE SUBTILISIN/KEXIN-RELATED"/>
    <property type="match status" value="1"/>
</dbReference>
<keyword evidence="6" id="KW-0106">Calcium</keyword>
<dbReference type="Gene3D" id="3.40.50.200">
    <property type="entry name" value="Peptidase S8/S53 domain"/>
    <property type="match status" value="1"/>
</dbReference>
<dbReference type="InterPro" id="IPR000209">
    <property type="entry name" value="Peptidase_S8/S53_dom"/>
</dbReference>
<sequence>MLLPIPIFALLSVSWTVSASVRRAYDTHDYYALETDLEPESFSTQLGVELVEQVGELAGFWLVRAEKNLQRGLEEDPILARYNAIQPSSIKSLTLQTLRQRSKRAPPSLSELASKMGIQDPLFPEQWHILNPESPEHMMNVTGLWEEGYTGVGVISSLIDDGLDYTSEDLAANFDAVHSHDYNDHEDLPTPKLPEDTHGTRCAGQIAAVKNGVCGLGLAYNSRVAAVRILSGTITDVDEAAALNQGFDEVSIYSCSWGPPDDGRTMDGPDYLIQKAIVNGVNRGRQGKGSIFVFASGNGKGSGDECNYDGYTNSIWSVTVGAADWTGRSPYYSEACAANMIVAYSSGNGKSIVTTDKGKNQCSRGHGGTSAAAPNVVGVIALALQARPELSWRDIQHLCVRTAIPINYDPSSTLPSSPSDTDYELTAAHRPFSYAFGYGAIDAYTFVHAALKWDLVPRQTWIRTRTVVLGDGKMTKDKVFSGGIPFGQSKNGGEVSVSSTLEVTEKMMSRALLSPQGLEHVNVRVWIDHQRRGDVRVEIVSPNGIKSILAGVSSGGEGGRKYDKAKTGFPGWLFMSVKHWDENPLGTWTITVSDSVNTDFTGRFLGWNMVLWGSSTDTKTSAQEDKNKYEILMEGDDVFPPPHGNSDEDEDGNVTITVTATETLVGSTTRIYTKPTHFLSTDVLEVTGINDDVEASPTSTSTSASSSPSSSSSLGKIFSSQRPIFAIFELIFLIAVGVVLYVFLWRRRKQGSSADYEALAGQNVAMSRIPGDRDRSGRPGGRGEMYEAFDGGEDEGEDDEDEEAGVDQPMLPRSARTPREDPSSAAIGQSRYRDQPSESDIPGKTQESMRILPKDDDSGSSGSWEHT</sequence>
<dbReference type="PROSITE" id="PS51892">
    <property type="entry name" value="SUBTILASE"/>
    <property type="match status" value="1"/>
</dbReference>
<feature type="region of interest" description="Disordered" evidence="9">
    <location>
        <begin position="692"/>
        <end position="713"/>
    </location>
</feature>
<reference evidence="13 14" key="2">
    <citation type="submission" date="2017-02" db="EMBL/GenBank/DDBJ databases">
        <title>A genome survey and senescence transcriptome analysis in Lentinula edodes.</title>
        <authorList>
            <person name="Sakamoto Y."/>
            <person name="Nakade K."/>
            <person name="Sato S."/>
            <person name="Yoshida Y."/>
            <person name="Miyazaki K."/>
            <person name="Natsume S."/>
            <person name="Konno N."/>
        </authorList>
    </citation>
    <scope>NUCLEOTIDE SEQUENCE [LARGE SCALE GENOMIC DNA]</scope>
    <source>
        <strain evidence="13 14">NBRC 111202</strain>
    </source>
</reference>
<evidence type="ECO:0000256" key="6">
    <source>
        <dbReference type="ARBA" id="ARBA00022837"/>
    </source>
</evidence>
<evidence type="ECO:0000256" key="3">
    <source>
        <dbReference type="ARBA" id="ARBA00022729"/>
    </source>
</evidence>
<evidence type="ECO:0000256" key="7">
    <source>
        <dbReference type="PIRSR" id="PIRSR615500-1"/>
    </source>
</evidence>
<dbReference type="InterPro" id="IPR008979">
    <property type="entry name" value="Galactose-bd-like_sf"/>
</dbReference>
<feature type="compositionally biased region" description="Acidic residues" evidence="9">
    <location>
        <begin position="790"/>
        <end position="805"/>
    </location>
</feature>
<dbReference type="GO" id="GO:0005802">
    <property type="term" value="C:trans-Golgi network"/>
    <property type="evidence" value="ECO:0007669"/>
    <property type="project" value="TreeGrafter"/>
</dbReference>
<dbReference type="InterPro" id="IPR023828">
    <property type="entry name" value="Peptidase_S8_Ser-AS"/>
</dbReference>
<dbReference type="GO" id="GO:0016485">
    <property type="term" value="P:protein processing"/>
    <property type="evidence" value="ECO:0007669"/>
    <property type="project" value="TreeGrafter"/>
</dbReference>
<evidence type="ECO:0000313" key="13">
    <source>
        <dbReference type="EMBL" id="GAW08739.1"/>
    </source>
</evidence>
<keyword evidence="3 11" id="KW-0732">Signal</keyword>
<evidence type="ECO:0000256" key="10">
    <source>
        <dbReference type="SAM" id="Phobius"/>
    </source>
</evidence>
<feature type="transmembrane region" description="Helical" evidence="10">
    <location>
        <begin position="724"/>
        <end position="744"/>
    </location>
</feature>
<proteinExistence type="inferred from homology"/>
<reference evidence="13 14" key="1">
    <citation type="submission" date="2016-08" db="EMBL/GenBank/DDBJ databases">
        <authorList>
            <consortium name="Lentinula edodes genome sequencing consortium"/>
            <person name="Sakamoto Y."/>
            <person name="Nakade K."/>
            <person name="Sato S."/>
            <person name="Yoshida Y."/>
            <person name="Miyazaki K."/>
            <person name="Natsume S."/>
            <person name="Konno N."/>
        </authorList>
    </citation>
    <scope>NUCLEOTIDE SEQUENCE [LARGE SCALE GENOMIC DNA]</scope>
    <source>
        <strain evidence="13 14">NBRC 111202</strain>
    </source>
</reference>
<dbReference type="PROSITE" id="PS00138">
    <property type="entry name" value="SUBTILASE_SER"/>
    <property type="match status" value="1"/>
</dbReference>
<dbReference type="STRING" id="5353.A0A1Q3ENF4"/>
<feature type="active site" description="Charge relay system" evidence="7 8">
    <location>
        <position position="198"/>
    </location>
</feature>
<evidence type="ECO:0000256" key="1">
    <source>
        <dbReference type="ARBA" id="ARBA00005325"/>
    </source>
</evidence>
<dbReference type="Proteomes" id="UP000188533">
    <property type="component" value="Unassembled WGS sequence"/>
</dbReference>
<accession>A0A1Q3ENF4</accession>
<keyword evidence="10" id="KW-0812">Transmembrane</keyword>
<feature type="signal peptide" evidence="11">
    <location>
        <begin position="1"/>
        <end position="19"/>
    </location>
</feature>
<feature type="active site" description="Charge relay system" evidence="7 8">
    <location>
        <position position="160"/>
    </location>
</feature>
<dbReference type="InterPro" id="IPR015500">
    <property type="entry name" value="Peptidase_S8_subtilisin-rel"/>
</dbReference>
<gene>
    <name evidence="13" type="ORF">LENED_010820</name>
</gene>
<evidence type="ECO:0000259" key="12">
    <source>
        <dbReference type="PROSITE" id="PS51829"/>
    </source>
</evidence>
<keyword evidence="4 8" id="KW-0378">Hydrolase</keyword>
<dbReference type="PRINTS" id="PR00723">
    <property type="entry name" value="SUBTILISIN"/>
</dbReference>
<protein>
    <submittedName>
        <fullName evidence="13">Kex protein</fullName>
    </submittedName>
</protein>
<dbReference type="Pfam" id="PF00082">
    <property type="entry name" value="Peptidase_S8"/>
    <property type="match status" value="1"/>
</dbReference>
<dbReference type="EMBL" id="BDGU01000711">
    <property type="protein sequence ID" value="GAW08739.1"/>
    <property type="molecule type" value="Genomic_DNA"/>
</dbReference>
<comment type="caution">
    <text evidence="13">The sequence shown here is derived from an EMBL/GenBank/DDBJ whole genome shotgun (WGS) entry which is preliminary data.</text>
</comment>